<keyword evidence="9" id="KW-1185">Reference proteome</keyword>
<keyword evidence="2 7" id="KW-0812">Transmembrane</keyword>
<feature type="compositionally biased region" description="Polar residues" evidence="6">
    <location>
        <begin position="457"/>
        <end position="466"/>
    </location>
</feature>
<proteinExistence type="inferred from homology"/>
<keyword evidence="4 7" id="KW-0472">Membrane</keyword>
<evidence type="ECO:0000313" key="9">
    <source>
        <dbReference type="Proteomes" id="UP001451303"/>
    </source>
</evidence>
<evidence type="ECO:0000256" key="3">
    <source>
        <dbReference type="ARBA" id="ARBA00022989"/>
    </source>
</evidence>
<feature type="region of interest" description="Disordered" evidence="6">
    <location>
        <begin position="394"/>
        <end position="499"/>
    </location>
</feature>
<evidence type="ECO:0000313" key="8">
    <source>
        <dbReference type="EMBL" id="KAL0473608.1"/>
    </source>
</evidence>
<feature type="compositionally biased region" description="Polar residues" evidence="6">
    <location>
        <begin position="769"/>
        <end position="778"/>
    </location>
</feature>
<dbReference type="Pfam" id="PF08733">
    <property type="entry name" value="PalH"/>
    <property type="match status" value="1"/>
</dbReference>
<accession>A0ABR3DMR5</accession>
<feature type="compositionally biased region" description="Polar residues" evidence="6">
    <location>
        <begin position="704"/>
        <end position="732"/>
    </location>
</feature>
<feature type="transmembrane region" description="Helical" evidence="7">
    <location>
        <begin position="311"/>
        <end position="336"/>
    </location>
</feature>
<feature type="transmembrane region" description="Helical" evidence="7">
    <location>
        <begin position="110"/>
        <end position="128"/>
    </location>
</feature>
<feature type="transmembrane region" description="Helical" evidence="7">
    <location>
        <begin position="278"/>
        <end position="299"/>
    </location>
</feature>
<comment type="caution">
    <text evidence="8">The sequence shown here is derived from an EMBL/GenBank/DDBJ whole genome shotgun (WGS) entry which is preliminary data.</text>
</comment>
<dbReference type="EMBL" id="JAVLET010000002">
    <property type="protein sequence ID" value="KAL0473608.1"/>
    <property type="molecule type" value="Genomic_DNA"/>
</dbReference>
<name>A0ABR3DMR5_NEUIN</name>
<comment type="subcellular location">
    <subcellularLocation>
        <location evidence="1">Membrane</location>
        <topology evidence="1">Multi-pass membrane protein</topology>
    </subcellularLocation>
</comment>
<evidence type="ECO:0000256" key="6">
    <source>
        <dbReference type="SAM" id="MobiDB-lite"/>
    </source>
</evidence>
<evidence type="ECO:0000256" key="1">
    <source>
        <dbReference type="ARBA" id="ARBA00004141"/>
    </source>
</evidence>
<evidence type="ECO:0000256" key="7">
    <source>
        <dbReference type="SAM" id="Phobius"/>
    </source>
</evidence>
<keyword evidence="3 7" id="KW-1133">Transmembrane helix</keyword>
<dbReference type="InterPro" id="IPR014844">
    <property type="entry name" value="PalH"/>
</dbReference>
<protein>
    <submittedName>
        <fullName evidence="8">PalH/RIM21 domain-containing protein</fullName>
    </submittedName>
</protein>
<feature type="compositionally biased region" description="Basic and acidic residues" evidence="6">
    <location>
        <begin position="446"/>
        <end position="456"/>
    </location>
</feature>
<feature type="region of interest" description="Disordered" evidence="6">
    <location>
        <begin position="514"/>
        <end position="605"/>
    </location>
</feature>
<feature type="transmembrane region" description="Helical" evidence="7">
    <location>
        <begin position="238"/>
        <end position="258"/>
    </location>
</feature>
<feature type="compositionally biased region" description="Low complexity" evidence="6">
    <location>
        <begin position="749"/>
        <end position="763"/>
    </location>
</feature>
<comment type="similarity">
    <text evidence="5">Belongs to the palH/RIM21 family.</text>
</comment>
<evidence type="ECO:0000256" key="2">
    <source>
        <dbReference type="ARBA" id="ARBA00022692"/>
    </source>
</evidence>
<dbReference type="PANTHER" id="PTHR35779">
    <property type="entry name" value="PH-RESPONSE REGULATOR PROTEIN PALH/RIM21"/>
    <property type="match status" value="1"/>
</dbReference>
<sequence>MEPRQLFSDPTADPISTAGAASNALSCASFNLPEGGILQLPNGEIITLSAPAAFKPPSCNLALRSVPNIIASGGVVGGAASGTMGLKADDDSHFSDWRDPFYASTFPQCYALAATTIIAYTLVIMLFITPRSFLDGGVVVLGRKGFTNGGGGTSIGGRPWLQKVAALSVAISLTIANAATFRAAEQQYSWGVQNAKQLQEDVLGGAELKIIRIISDTFLWLAQAQTLIRLFPRQREKVIIKWTAFALITLDVIFQSLNSFKYGGSDLTRPKFTEAVPALSYLFALALGVLYAAWVLYYSIMKKRYAFYHPLMKNMILVAVLSVVSILVPVVFFILDISKPDFAGWGDYVRWVGAAAASVIVWEWVERIEALEREEKKDGILGREVFDGDEMLEASQSEHAWPKMKRKGSGGSDSQDTESGGGGKDGGPSLSRFGAWSKISTLTSKHRTEPSPRNEPNEGSSPVTETTNDDERPRFLSPPLWPARPTPAATPVSRTDTTSAASTMYAVRYHTMTELTSYGTPPPTRNMGRLSGSESRGSSRHRDYGSASPGSAPAQDARSTQNSHVGAKASSAGSRWHALAPTVSSRDFVTRSEPRSSKMQRDENSRWDLRARVEEFAATQAENLREKFRPTLDTNNLPVTVIPAPPRRGAAIAQLCEDEELNNYSSREGTVREESRNSNASGTVVAVGATQTPTQTPFSPPRAANSSMSTAQMSRPQLSPIVTQGSFTNNRYNHLPVTVIPAPPRQDPARAPSQPQSPSLAALGKQPARSDSSTTPSP</sequence>
<dbReference type="Proteomes" id="UP001451303">
    <property type="component" value="Unassembled WGS sequence"/>
</dbReference>
<reference evidence="8 9" key="1">
    <citation type="submission" date="2023-09" db="EMBL/GenBank/DDBJ databases">
        <title>Multi-omics analysis of a traditional fermented food reveals byproduct-associated fungal strains for waste-to-food upcycling.</title>
        <authorList>
            <consortium name="Lawrence Berkeley National Laboratory"/>
            <person name="Rekdal V.M."/>
            <person name="Villalobos-Escobedo J.M."/>
            <person name="Rodriguez-Valeron N."/>
            <person name="Garcia M.O."/>
            <person name="Vasquez D.P."/>
            <person name="Damayanti I."/>
            <person name="Sorensen P.M."/>
            <person name="Baidoo E.E."/>
            <person name="De Carvalho A.C."/>
            <person name="Riley R."/>
            <person name="Lipzen A."/>
            <person name="He G."/>
            <person name="Yan M."/>
            <person name="Haridas S."/>
            <person name="Daum C."/>
            <person name="Yoshinaga Y."/>
            <person name="Ng V."/>
            <person name="Grigoriev I.V."/>
            <person name="Munk R."/>
            <person name="Nuraida L."/>
            <person name="Wijaya C.H."/>
            <person name="Morales P.-C."/>
            <person name="Keasling J.D."/>
        </authorList>
    </citation>
    <scope>NUCLEOTIDE SEQUENCE [LARGE SCALE GENOMIC DNA]</scope>
    <source>
        <strain evidence="8 9">FGSC 2613</strain>
    </source>
</reference>
<feature type="compositionally biased region" description="Basic and acidic residues" evidence="6">
    <location>
        <begin position="588"/>
        <end position="605"/>
    </location>
</feature>
<evidence type="ECO:0000256" key="5">
    <source>
        <dbReference type="ARBA" id="ARBA00038109"/>
    </source>
</evidence>
<organism evidence="8 9">
    <name type="scientific">Neurospora intermedia</name>
    <dbReference type="NCBI Taxonomy" id="5142"/>
    <lineage>
        <taxon>Eukaryota</taxon>
        <taxon>Fungi</taxon>
        <taxon>Dikarya</taxon>
        <taxon>Ascomycota</taxon>
        <taxon>Pezizomycotina</taxon>
        <taxon>Sordariomycetes</taxon>
        <taxon>Sordariomycetidae</taxon>
        <taxon>Sordariales</taxon>
        <taxon>Sordariaceae</taxon>
        <taxon>Neurospora</taxon>
    </lineage>
</organism>
<evidence type="ECO:0000256" key="4">
    <source>
        <dbReference type="ARBA" id="ARBA00023136"/>
    </source>
</evidence>
<dbReference type="PANTHER" id="PTHR35779:SF1">
    <property type="entry name" value="PH-RESPONSE REGULATOR PROTEIN PALH_RIM21"/>
    <property type="match status" value="1"/>
</dbReference>
<feature type="region of interest" description="Disordered" evidence="6">
    <location>
        <begin position="664"/>
        <end position="778"/>
    </location>
</feature>
<gene>
    <name evidence="8" type="ORF">QR685DRAFT_180272</name>
</gene>